<gene>
    <name evidence="2" type="ORF">AN695_0225755</name>
    <name evidence="1" type="ORF">DKC05_02685</name>
</gene>
<name>A0A6H2ZRR3_SERMA</name>
<proteinExistence type="predicted"/>
<evidence type="ECO:0000313" key="1">
    <source>
        <dbReference type="EMBL" id="AWL71359.1"/>
    </source>
</evidence>
<dbReference type="EMBL" id="LJEX02000145">
    <property type="protein sequence ID" value="OCO80011.1"/>
    <property type="molecule type" value="Genomic_DNA"/>
</dbReference>
<reference evidence="1 4" key="3">
    <citation type="submission" date="2018-05" db="EMBL/GenBank/DDBJ databases">
        <title>Klebsiella quasipneumonaiae provides a window into carbapenemase gene transfer, plasmid rearrangements and nosocomial acquisition from the hospital environment.</title>
        <authorList>
            <person name="Mathers A.J."/>
            <person name="Vegesana K."/>
            <person name="Stoesser N."/>
            <person name="Crook D."/>
            <person name="Vaughan A."/>
            <person name="Barry K."/>
            <person name="Parikh H."/>
            <person name="Sebra R."/>
            <person name="Kotay S."/>
            <person name="Walker A.S."/>
            <person name="Sheppard A.E."/>
        </authorList>
    </citation>
    <scope>NUCLEOTIDE SEQUENCE [LARGE SCALE GENOMIC DNA]</scope>
    <source>
        <strain evidence="1 4">CAV1761</strain>
    </source>
</reference>
<dbReference type="Proteomes" id="UP000050489">
    <property type="component" value="Unassembled WGS sequence"/>
</dbReference>
<sequence length="152" mass="16802">MIDFNARIVSGVSIGNVVLNENISLYINEMQSRFSVKIKNHSLPDGSERKSYTADNTLSVITDKDGIILSLGCNAHYQGGYNGIIFPGMEITDIIKLTISQKIYNGSIVINDDFGISFILPCPYDEIADSINDIPGGVIINEIFVSDFSFWR</sequence>
<dbReference type="Proteomes" id="UP000245399">
    <property type="component" value="Chromosome"/>
</dbReference>
<organism evidence="2 3">
    <name type="scientific">Serratia marcescens</name>
    <dbReference type="NCBI Taxonomy" id="615"/>
    <lineage>
        <taxon>Bacteria</taxon>
        <taxon>Pseudomonadati</taxon>
        <taxon>Pseudomonadota</taxon>
        <taxon>Gammaproteobacteria</taxon>
        <taxon>Enterobacterales</taxon>
        <taxon>Yersiniaceae</taxon>
        <taxon>Serratia</taxon>
    </lineage>
</organism>
<reference evidence="2" key="2">
    <citation type="journal article" date="2017" name="PLoS ONE">
        <title>Genomic and phenotypic characterisation of fluoroquinolone resistance mechanisms in Enterobacteriaceae in Durban, South Africa.</title>
        <authorList>
            <person name="Osei Sekyere J."/>
            <person name="Amoako D.G."/>
        </authorList>
    </citation>
    <scope>NUCLEOTIDE SEQUENCE</scope>
    <source>
        <strain evidence="2">945174350</strain>
    </source>
</reference>
<evidence type="ECO:0000313" key="3">
    <source>
        <dbReference type="Proteomes" id="UP000050489"/>
    </source>
</evidence>
<reference evidence="3" key="1">
    <citation type="submission" date="2016-04" db="EMBL/GenBank/DDBJ databases">
        <authorList>
            <person name="Osei Sekyere J."/>
            <person name="Sivertsen A."/>
            <person name="Pedersen A.T."/>
            <person name="Sundsfjord A."/>
        </authorList>
    </citation>
    <scope>NUCLEOTIDE SEQUENCE [LARGE SCALE GENOMIC DNA]</scope>
    <source>
        <strain evidence="3">945174350</strain>
    </source>
</reference>
<protein>
    <submittedName>
        <fullName evidence="2">Uncharacterized protein</fullName>
    </submittedName>
</protein>
<dbReference type="AlphaFoldDB" id="A0A6H2ZRR3"/>
<evidence type="ECO:0000313" key="2">
    <source>
        <dbReference type="EMBL" id="OCO80011.1"/>
    </source>
</evidence>
<dbReference type="RefSeq" id="WP_047730727.1">
    <property type="nucleotide sequence ID" value="NZ_CADDTT010000001.1"/>
</dbReference>
<dbReference type="EMBL" id="CP029449">
    <property type="protein sequence ID" value="AWL71359.1"/>
    <property type="molecule type" value="Genomic_DNA"/>
</dbReference>
<accession>A0A6H2ZRR3</accession>
<evidence type="ECO:0000313" key="4">
    <source>
        <dbReference type="Proteomes" id="UP000245399"/>
    </source>
</evidence>